<evidence type="ECO:0000256" key="3">
    <source>
        <dbReference type="ARBA" id="ARBA00022490"/>
    </source>
</evidence>
<sequence length="234" mass="25379">MEAVRREVERIDYYGGVVLLHSLSRGTGSVSVAPHQSGESPLQHYNTLLSLASLQRSADGVLTRAQALQRALMSTSSSFSGVPPAAGSLSHITSCMAGLLLPVHSLTTASGLSLGMEPWELMRCEVFTCSQPPLHHAGLFQYSSRAVLAVARGNKDGSFLMSNALQKLKKGWETPLPLASSLLGHVVQRAGEMLQARAYLHWYQHYGVEEQDFQQALDTCSAAMQEYDTQVTSC</sequence>
<keyword evidence="6" id="KW-0342">GTP-binding</keyword>
<dbReference type="Gene3D" id="1.10.287.600">
    <property type="entry name" value="Helix hairpin bin"/>
    <property type="match status" value="1"/>
</dbReference>
<evidence type="ECO:0000256" key="6">
    <source>
        <dbReference type="ARBA" id="ARBA00023134"/>
    </source>
</evidence>
<keyword evidence="3" id="KW-0963">Cytoplasm</keyword>
<organism evidence="7 8">
    <name type="scientific">Coregonus suidteri</name>
    <dbReference type="NCBI Taxonomy" id="861788"/>
    <lineage>
        <taxon>Eukaryota</taxon>
        <taxon>Metazoa</taxon>
        <taxon>Chordata</taxon>
        <taxon>Craniata</taxon>
        <taxon>Vertebrata</taxon>
        <taxon>Euteleostomi</taxon>
        <taxon>Actinopterygii</taxon>
        <taxon>Neopterygii</taxon>
        <taxon>Teleostei</taxon>
        <taxon>Protacanthopterygii</taxon>
        <taxon>Salmoniformes</taxon>
        <taxon>Salmonidae</taxon>
        <taxon>Coregoninae</taxon>
        <taxon>Coregonus</taxon>
    </lineage>
</organism>
<protein>
    <submittedName>
        <fullName evidence="7">Uncharacterized protein</fullName>
    </submittedName>
</protein>
<dbReference type="AlphaFoldDB" id="A0AAN8R6L6"/>
<comment type="caution">
    <text evidence="7">The sequence shown here is derived from an EMBL/GenBank/DDBJ whole genome shotgun (WGS) entry which is preliminary data.</text>
</comment>
<dbReference type="InterPro" id="IPR036525">
    <property type="entry name" value="Tubulin/FtsZ_GTPase_sf"/>
</dbReference>
<dbReference type="GO" id="GO:0005874">
    <property type="term" value="C:microtubule"/>
    <property type="evidence" value="ECO:0007669"/>
    <property type="project" value="UniProtKB-KW"/>
</dbReference>
<reference evidence="7 8" key="1">
    <citation type="submission" date="2021-04" db="EMBL/GenBank/DDBJ databases">
        <authorList>
            <person name="De Guttry C."/>
            <person name="Zahm M."/>
            <person name="Klopp C."/>
            <person name="Cabau C."/>
            <person name="Louis A."/>
            <person name="Berthelot C."/>
            <person name="Parey E."/>
            <person name="Roest Crollius H."/>
            <person name="Montfort J."/>
            <person name="Robinson-Rechavi M."/>
            <person name="Bucao C."/>
            <person name="Bouchez O."/>
            <person name="Gislard M."/>
            <person name="Lluch J."/>
            <person name="Milhes M."/>
            <person name="Lampietro C."/>
            <person name="Lopez Roques C."/>
            <person name="Donnadieu C."/>
            <person name="Braasch I."/>
            <person name="Desvignes T."/>
            <person name="Postlethwait J."/>
            <person name="Bobe J."/>
            <person name="Wedekind C."/>
            <person name="Guiguen Y."/>
        </authorList>
    </citation>
    <scope>NUCLEOTIDE SEQUENCE [LARGE SCALE GENOMIC DNA]</scope>
    <source>
        <strain evidence="7">Cs_M1</strain>
        <tissue evidence="7">Blood</tissue>
    </source>
</reference>
<dbReference type="GO" id="GO:0005525">
    <property type="term" value="F:GTP binding"/>
    <property type="evidence" value="ECO:0007669"/>
    <property type="project" value="UniProtKB-KW"/>
</dbReference>
<evidence type="ECO:0000313" key="8">
    <source>
        <dbReference type="Proteomes" id="UP001356427"/>
    </source>
</evidence>
<dbReference type="PANTHER" id="PTHR11588">
    <property type="entry name" value="TUBULIN"/>
    <property type="match status" value="1"/>
</dbReference>
<evidence type="ECO:0000256" key="2">
    <source>
        <dbReference type="ARBA" id="ARBA00009636"/>
    </source>
</evidence>
<comment type="subcellular location">
    <subcellularLocation>
        <location evidence="1">Cytoplasm</location>
    </subcellularLocation>
</comment>
<keyword evidence="5" id="KW-0547">Nucleotide-binding</keyword>
<dbReference type="Gene3D" id="3.40.50.1440">
    <property type="entry name" value="Tubulin/FtsZ, GTPase domain"/>
    <property type="match status" value="1"/>
</dbReference>
<name>A0AAN8R6L6_9TELE</name>
<gene>
    <name evidence="7" type="ORF">J4Q44_G00027560</name>
</gene>
<dbReference type="GO" id="GO:0005737">
    <property type="term" value="C:cytoplasm"/>
    <property type="evidence" value="ECO:0007669"/>
    <property type="project" value="UniProtKB-SubCell"/>
</dbReference>
<dbReference type="Proteomes" id="UP001356427">
    <property type="component" value="Unassembled WGS sequence"/>
</dbReference>
<keyword evidence="4" id="KW-0493">Microtubule</keyword>
<dbReference type="SUPFAM" id="SSF52490">
    <property type="entry name" value="Tubulin nucleotide-binding domain-like"/>
    <property type="match status" value="1"/>
</dbReference>
<dbReference type="SUPFAM" id="SSF55307">
    <property type="entry name" value="Tubulin C-terminal domain-like"/>
    <property type="match status" value="1"/>
</dbReference>
<keyword evidence="8" id="KW-1185">Reference proteome</keyword>
<dbReference type="InterPro" id="IPR023123">
    <property type="entry name" value="Tubulin_C"/>
</dbReference>
<comment type="similarity">
    <text evidence="2">Belongs to the tubulin family.</text>
</comment>
<dbReference type="InterPro" id="IPR000217">
    <property type="entry name" value="Tubulin"/>
</dbReference>
<evidence type="ECO:0000256" key="5">
    <source>
        <dbReference type="ARBA" id="ARBA00022741"/>
    </source>
</evidence>
<proteinExistence type="inferred from homology"/>
<accession>A0AAN8R6L6</accession>
<dbReference type="EMBL" id="JAGTTL010000002">
    <property type="protein sequence ID" value="KAK6327111.1"/>
    <property type="molecule type" value="Genomic_DNA"/>
</dbReference>
<evidence type="ECO:0000313" key="7">
    <source>
        <dbReference type="EMBL" id="KAK6327111.1"/>
    </source>
</evidence>
<dbReference type="GO" id="GO:0007017">
    <property type="term" value="P:microtubule-based process"/>
    <property type="evidence" value="ECO:0007669"/>
    <property type="project" value="InterPro"/>
</dbReference>
<evidence type="ECO:0000256" key="1">
    <source>
        <dbReference type="ARBA" id="ARBA00004496"/>
    </source>
</evidence>
<evidence type="ECO:0000256" key="4">
    <source>
        <dbReference type="ARBA" id="ARBA00022701"/>
    </source>
</evidence>
<dbReference type="InterPro" id="IPR008280">
    <property type="entry name" value="Tub_FtsZ_C"/>
</dbReference>